<sequence length="201" mass="23512">MPVLKLSYTFDKLNPIQSTQNENLQKSFLDSICLPTSNINYQINKEKFNYQRIDSSYESVASSLKENLHKDIYKQIASQILVLHFIDSSYVGKETNEKIYKYMEEMTKNNGINPGLYAYGLLKIGSFYSGIGICSMYKKYITISDDYLEKRKTQIDEVKHNFTNPRDDKVIKILLGVMERDLNRDIQFVDHLKSRFEILCK</sequence>
<keyword evidence="2" id="KW-1185">Reference proteome</keyword>
<dbReference type="Proteomes" id="UP000598271">
    <property type="component" value="Unassembled WGS sequence"/>
</dbReference>
<name>A0A8J3D300_9BACT</name>
<organism evidence="1 2">
    <name type="scientific">Persicitalea jodogahamensis</name>
    <dbReference type="NCBI Taxonomy" id="402147"/>
    <lineage>
        <taxon>Bacteria</taxon>
        <taxon>Pseudomonadati</taxon>
        <taxon>Bacteroidota</taxon>
        <taxon>Cytophagia</taxon>
        <taxon>Cytophagales</taxon>
        <taxon>Spirosomataceae</taxon>
        <taxon>Persicitalea</taxon>
    </lineage>
</organism>
<evidence type="ECO:0000313" key="1">
    <source>
        <dbReference type="EMBL" id="GHB64822.1"/>
    </source>
</evidence>
<evidence type="ECO:0000313" key="2">
    <source>
        <dbReference type="Proteomes" id="UP000598271"/>
    </source>
</evidence>
<protein>
    <submittedName>
        <fullName evidence="1">Uncharacterized protein</fullName>
    </submittedName>
</protein>
<dbReference type="EMBL" id="BMXF01000001">
    <property type="protein sequence ID" value="GHB64822.1"/>
    <property type="molecule type" value="Genomic_DNA"/>
</dbReference>
<comment type="caution">
    <text evidence="1">The sequence shown here is derived from an EMBL/GenBank/DDBJ whole genome shotgun (WGS) entry which is preliminary data.</text>
</comment>
<gene>
    <name evidence="1" type="ORF">GCM10007390_18550</name>
</gene>
<accession>A0A8J3D300</accession>
<proteinExistence type="predicted"/>
<reference evidence="1 2" key="1">
    <citation type="journal article" date="2014" name="Int. J. Syst. Evol. Microbiol.">
        <title>Complete genome sequence of Corynebacterium casei LMG S-19264T (=DSM 44701T), isolated from a smear-ripened cheese.</title>
        <authorList>
            <consortium name="US DOE Joint Genome Institute (JGI-PGF)"/>
            <person name="Walter F."/>
            <person name="Albersmeier A."/>
            <person name="Kalinowski J."/>
            <person name="Ruckert C."/>
        </authorList>
    </citation>
    <scope>NUCLEOTIDE SEQUENCE [LARGE SCALE GENOMIC DNA]</scope>
    <source>
        <strain evidence="1 2">KCTC 12866</strain>
    </source>
</reference>
<dbReference type="AlphaFoldDB" id="A0A8J3D300"/>